<comment type="catalytic activity">
    <reaction evidence="1">
        <text>ATP + protein L-histidine = ADP + protein N-phospho-L-histidine.</text>
        <dbReference type="EC" id="2.7.13.3"/>
    </reaction>
</comment>
<evidence type="ECO:0000313" key="11">
    <source>
        <dbReference type="EMBL" id="OEU96125.1"/>
    </source>
</evidence>
<dbReference type="Proteomes" id="UP000176101">
    <property type="component" value="Unassembled WGS sequence"/>
</dbReference>
<accession>A0A1E7JWV0</accession>
<evidence type="ECO:0000256" key="2">
    <source>
        <dbReference type="ARBA" id="ARBA00012438"/>
    </source>
</evidence>
<evidence type="ECO:0000256" key="8">
    <source>
        <dbReference type="ARBA" id="ARBA00023012"/>
    </source>
</evidence>
<evidence type="ECO:0000256" key="1">
    <source>
        <dbReference type="ARBA" id="ARBA00000085"/>
    </source>
</evidence>
<keyword evidence="9" id="KW-1133">Transmembrane helix</keyword>
<dbReference type="InterPro" id="IPR011712">
    <property type="entry name" value="Sig_transdc_His_kin_sub3_dim/P"/>
</dbReference>
<organism evidence="11 12">
    <name type="scientific">Streptomyces oceani</name>
    <dbReference type="NCBI Taxonomy" id="1075402"/>
    <lineage>
        <taxon>Bacteria</taxon>
        <taxon>Bacillati</taxon>
        <taxon>Actinomycetota</taxon>
        <taxon>Actinomycetes</taxon>
        <taxon>Kitasatosporales</taxon>
        <taxon>Streptomycetaceae</taxon>
        <taxon>Streptomyces</taxon>
    </lineage>
</organism>
<keyword evidence="9" id="KW-0812">Transmembrane</keyword>
<dbReference type="SMART" id="SM00387">
    <property type="entry name" value="HATPase_c"/>
    <property type="match status" value="1"/>
</dbReference>
<feature type="transmembrane region" description="Helical" evidence="9">
    <location>
        <begin position="104"/>
        <end position="129"/>
    </location>
</feature>
<feature type="transmembrane region" description="Helical" evidence="9">
    <location>
        <begin position="36"/>
        <end position="53"/>
    </location>
</feature>
<evidence type="ECO:0000256" key="5">
    <source>
        <dbReference type="ARBA" id="ARBA00022741"/>
    </source>
</evidence>
<dbReference type="GO" id="GO:0016020">
    <property type="term" value="C:membrane"/>
    <property type="evidence" value="ECO:0007669"/>
    <property type="project" value="InterPro"/>
</dbReference>
<dbReference type="GO" id="GO:0046983">
    <property type="term" value="F:protein dimerization activity"/>
    <property type="evidence" value="ECO:0007669"/>
    <property type="project" value="InterPro"/>
</dbReference>
<evidence type="ECO:0000256" key="3">
    <source>
        <dbReference type="ARBA" id="ARBA00022553"/>
    </source>
</evidence>
<dbReference type="InterPro" id="IPR003594">
    <property type="entry name" value="HATPase_dom"/>
</dbReference>
<dbReference type="EMBL" id="LJGU01000148">
    <property type="protein sequence ID" value="OEU96125.1"/>
    <property type="molecule type" value="Genomic_DNA"/>
</dbReference>
<keyword evidence="9" id="KW-0472">Membrane</keyword>
<keyword evidence="12" id="KW-1185">Reference proteome</keyword>
<dbReference type="InterPro" id="IPR036890">
    <property type="entry name" value="HATPase_C_sf"/>
</dbReference>
<dbReference type="SUPFAM" id="SSF55874">
    <property type="entry name" value="ATPase domain of HSP90 chaperone/DNA topoisomerase II/histidine kinase"/>
    <property type="match status" value="1"/>
</dbReference>
<dbReference type="Gene3D" id="1.20.5.1930">
    <property type="match status" value="1"/>
</dbReference>
<evidence type="ECO:0000259" key="10">
    <source>
        <dbReference type="SMART" id="SM00387"/>
    </source>
</evidence>
<proteinExistence type="predicted"/>
<dbReference type="STRING" id="1075402.AN216_22575"/>
<dbReference type="PANTHER" id="PTHR24421">
    <property type="entry name" value="NITRATE/NITRITE SENSOR PROTEIN NARX-RELATED"/>
    <property type="match status" value="1"/>
</dbReference>
<evidence type="ECO:0000256" key="9">
    <source>
        <dbReference type="SAM" id="Phobius"/>
    </source>
</evidence>
<evidence type="ECO:0000256" key="4">
    <source>
        <dbReference type="ARBA" id="ARBA00022679"/>
    </source>
</evidence>
<keyword evidence="7" id="KW-0067">ATP-binding</keyword>
<dbReference type="PANTHER" id="PTHR24421:SF10">
    <property type="entry name" value="NITRATE_NITRITE SENSOR PROTEIN NARQ"/>
    <property type="match status" value="1"/>
</dbReference>
<dbReference type="PATRIC" id="fig|1075402.3.peg.722"/>
<dbReference type="GO" id="GO:0000155">
    <property type="term" value="F:phosphorelay sensor kinase activity"/>
    <property type="evidence" value="ECO:0007669"/>
    <property type="project" value="InterPro"/>
</dbReference>
<dbReference type="InterPro" id="IPR050482">
    <property type="entry name" value="Sensor_HK_TwoCompSys"/>
</dbReference>
<feature type="domain" description="Histidine kinase/HSP90-like ATPase" evidence="10">
    <location>
        <begin position="301"/>
        <end position="391"/>
    </location>
</feature>
<dbReference type="RefSeq" id="WP_070198523.1">
    <property type="nucleotide sequence ID" value="NZ_LJGU01000148.1"/>
</dbReference>
<dbReference type="Gene3D" id="3.30.565.10">
    <property type="entry name" value="Histidine kinase-like ATPase, C-terminal domain"/>
    <property type="match status" value="1"/>
</dbReference>
<dbReference type="EC" id="2.7.13.3" evidence="2"/>
<name>A0A1E7JWV0_9ACTN</name>
<evidence type="ECO:0000256" key="7">
    <source>
        <dbReference type="ARBA" id="ARBA00022840"/>
    </source>
</evidence>
<comment type="caution">
    <text evidence="11">The sequence shown here is derived from an EMBL/GenBank/DDBJ whole genome shotgun (WGS) entry which is preliminary data.</text>
</comment>
<evidence type="ECO:0000313" key="12">
    <source>
        <dbReference type="Proteomes" id="UP000176101"/>
    </source>
</evidence>
<dbReference type="Pfam" id="PF07730">
    <property type="entry name" value="HisKA_3"/>
    <property type="match status" value="1"/>
</dbReference>
<dbReference type="Pfam" id="PF02518">
    <property type="entry name" value="HATPase_c"/>
    <property type="match status" value="1"/>
</dbReference>
<protein>
    <recommendedName>
        <fullName evidence="2">histidine kinase</fullName>
        <ecNumber evidence="2">2.7.13.3</ecNumber>
    </recommendedName>
</protein>
<dbReference type="GO" id="GO:0005524">
    <property type="term" value="F:ATP binding"/>
    <property type="evidence" value="ECO:0007669"/>
    <property type="project" value="UniProtKB-KW"/>
</dbReference>
<keyword evidence="8" id="KW-0902">Two-component regulatory system</keyword>
<keyword evidence="3" id="KW-0597">Phosphoprotein</keyword>
<keyword evidence="4" id="KW-0808">Transferase</keyword>
<keyword evidence="6 11" id="KW-0418">Kinase</keyword>
<reference evidence="11 12" key="1">
    <citation type="journal article" date="2016" name="Front. Microbiol.">
        <title>Comparative Genomics Analysis of Streptomyces Species Reveals Their Adaptation to the Marine Environment and Their Diversity at the Genomic Level.</title>
        <authorList>
            <person name="Tian X."/>
            <person name="Zhang Z."/>
            <person name="Yang T."/>
            <person name="Chen M."/>
            <person name="Li J."/>
            <person name="Chen F."/>
            <person name="Yang J."/>
            <person name="Li W."/>
            <person name="Zhang B."/>
            <person name="Zhang Z."/>
            <person name="Wu J."/>
            <person name="Zhang C."/>
            <person name="Long L."/>
            <person name="Xiao J."/>
        </authorList>
    </citation>
    <scope>NUCLEOTIDE SEQUENCE [LARGE SCALE GENOMIC DNA]</scope>
    <source>
        <strain evidence="11 12">SCSIO 02100</strain>
    </source>
</reference>
<dbReference type="OrthoDB" id="5242012at2"/>
<evidence type="ECO:0000256" key="6">
    <source>
        <dbReference type="ARBA" id="ARBA00022777"/>
    </source>
</evidence>
<gene>
    <name evidence="11" type="ORF">AN216_22575</name>
</gene>
<dbReference type="CDD" id="cd16917">
    <property type="entry name" value="HATPase_UhpB-NarQ-NarX-like"/>
    <property type="match status" value="1"/>
</dbReference>
<feature type="transmembrane region" description="Helical" evidence="9">
    <location>
        <begin position="141"/>
        <end position="162"/>
    </location>
</feature>
<sequence length="391" mass="42462">MSAGDRAIPETEPPAVGSAPRRAVGLLLGIPTAVPGLLYFLLVGTVLGPALLWPRTRPAARRTLEAGAHRLAGVERRRRTTFFGDQFLPADHARKVLLYLAARTFAGLLTAFVISLLVFGVVLAVLLVIGYFHSDSPASELMGQTVLGFVLLFLNIQGLISLEALDGRLARQHFGPSERELMRRRIDELALTRAGIVEAVDTERRRIERDLHDGLQQRLVALAMLLGRARRHRTSEKGDALLEQAHRESQEVLGELREVAWRVYPTALDNLGLREALDGVAERCGIPLTLDFQLPENIPHSTQTVAYFVVSESVTNAAKHSAADQVRVSLAKLDDAVFVRIQDNGDGGANPEAEGSGLSGLRRRVAALDGRMRVDSPPGGPTTITAELPCA</sequence>
<dbReference type="AlphaFoldDB" id="A0A1E7JWV0"/>
<keyword evidence="5" id="KW-0547">Nucleotide-binding</keyword>